<dbReference type="EMBL" id="GL379967">
    <property type="protein sequence ID" value="EGT39318.1"/>
    <property type="molecule type" value="Genomic_DNA"/>
</dbReference>
<evidence type="ECO:0000313" key="2">
    <source>
        <dbReference type="EMBL" id="EGT39318.1"/>
    </source>
</evidence>
<reference evidence="3" key="1">
    <citation type="submission" date="2011-07" db="EMBL/GenBank/DDBJ databases">
        <authorList>
            <consortium name="Caenorhabditis brenneri Sequencing and Analysis Consortium"/>
            <person name="Wilson R.K."/>
        </authorList>
    </citation>
    <scope>NUCLEOTIDE SEQUENCE [LARGE SCALE GENOMIC DNA]</scope>
    <source>
        <strain evidence="3">PB2801</strain>
    </source>
</reference>
<feature type="compositionally biased region" description="Basic and acidic residues" evidence="1">
    <location>
        <begin position="245"/>
        <end position="262"/>
    </location>
</feature>
<feature type="region of interest" description="Disordered" evidence="1">
    <location>
        <begin position="88"/>
        <end position="112"/>
    </location>
</feature>
<dbReference type="Proteomes" id="UP000008068">
    <property type="component" value="Unassembled WGS sequence"/>
</dbReference>
<dbReference type="AlphaFoldDB" id="G0NWX6"/>
<organism evidence="3">
    <name type="scientific">Caenorhabditis brenneri</name>
    <name type="common">Nematode worm</name>
    <dbReference type="NCBI Taxonomy" id="135651"/>
    <lineage>
        <taxon>Eukaryota</taxon>
        <taxon>Metazoa</taxon>
        <taxon>Ecdysozoa</taxon>
        <taxon>Nematoda</taxon>
        <taxon>Chromadorea</taxon>
        <taxon>Rhabditida</taxon>
        <taxon>Rhabditina</taxon>
        <taxon>Rhabditomorpha</taxon>
        <taxon>Rhabditoidea</taxon>
        <taxon>Rhabditidae</taxon>
        <taxon>Peloderinae</taxon>
        <taxon>Caenorhabditis</taxon>
    </lineage>
</organism>
<keyword evidence="3" id="KW-1185">Reference proteome</keyword>
<gene>
    <name evidence="2" type="ORF">CAEBREN_30599</name>
</gene>
<protein>
    <submittedName>
        <fullName evidence="2">Uncharacterized protein</fullName>
    </submittedName>
</protein>
<evidence type="ECO:0000313" key="3">
    <source>
        <dbReference type="Proteomes" id="UP000008068"/>
    </source>
</evidence>
<sequence>MSKMIFDSRIATSSEYNPCLNSASEYTVANENISNEENIDVDNEEEWKRVKRKEEMIAEKRRIHNEKRRSRYEEMPDEEKQAYIRKGPSKEHVDNGQLLPTPTMREAPDVSPKRRQNILENENYIESIKARLQAMTRKERRIFIRKRTQAHIDYHQNEISNLKKTEEIRTQNRSLTSNKGEEQHDPLNLLGVTSEMQKEVIQQSVEAKDHQEEERTLLETLNVAEPYSDDLTSNVLPKTGAKSKPKPDKSQLAQRERERKDTANAAQRARYHAMTPEERTIYNKKWRDSRKEKGNAARRAKYQAMTPEERRSCRTRQTAEERRIHNENARMKYLEVKNVSRYAKNRKKPTIEEEDKKRNVSEVESQNEKEICNGKPPEHINHHPDEQLQPEKMIAATTQETIAANKFRLCGFFPLTISYDN</sequence>
<feature type="region of interest" description="Disordered" evidence="1">
    <location>
        <begin position="346"/>
        <end position="380"/>
    </location>
</feature>
<feature type="compositionally biased region" description="Basic and acidic residues" evidence="1">
    <location>
        <begin position="349"/>
        <end position="380"/>
    </location>
</feature>
<name>G0NWX6_CAEBE</name>
<dbReference type="InParanoid" id="G0NWX6"/>
<feature type="region of interest" description="Disordered" evidence="1">
    <location>
        <begin position="287"/>
        <end position="318"/>
    </location>
</feature>
<dbReference type="HOGENOM" id="CLU_652528_0_0_1"/>
<feature type="region of interest" description="Disordered" evidence="1">
    <location>
        <begin position="219"/>
        <end position="275"/>
    </location>
</feature>
<proteinExistence type="predicted"/>
<feature type="compositionally biased region" description="Basic and acidic residues" evidence="1">
    <location>
        <begin position="307"/>
        <end position="318"/>
    </location>
</feature>
<evidence type="ECO:0000256" key="1">
    <source>
        <dbReference type="SAM" id="MobiDB-lite"/>
    </source>
</evidence>
<accession>G0NWX6</accession>